<dbReference type="OrthoDB" id="5511210at2759"/>
<dbReference type="Proteomes" id="UP000266272">
    <property type="component" value="Unassembled WGS sequence"/>
</dbReference>
<feature type="compositionally biased region" description="Basic residues" evidence="4">
    <location>
        <begin position="181"/>
        <end position="212"/>
    </location>
</feature>
<name>A0A395NSM5_TRIAR</name>
<organism evidence="6 7">
    <name type="scientific">Trichoderma arundinaceum</name>
    <dbReference type="NCBI Taxonomy" id="490622"/>
    <lineage>
        <taxon>Eukaryota</taxon>
        <taxon>Fungi</taxon>
        <taxon>Dikarya</taxon>
        <taxon>Ascomycota</taxon>
        <taxon>Pezizomycotina</taxon>
        <taxon>Sordariomycetes</taxon>
        <taxon>Hypocreomycetidae</taxon>
        <taxon>Hypocreales</taxon>
        <taxon>Hypocreaceae</taxon>
        <taxon>Trichoderma</taxon>
    </lineage>
</organism>
<keyword evidence="1" id="KW-0346">Stress response</keyword>
<evidence type="ECO:0000313" key="6">
    <source>
        <dbReference type="EMBL" id="RFU79076.1"/>
    </source>
</evidence>
<evidence type="ECO:0000256" key="3">
    <source>
        <dbReference type="RuleBase" id="RU003616"/>
    </source>
</evidence>
<evidence type="ECO:0000256" key="4">
    <source>
        <dbReference type="SAM" id="MobiDB-lite"/>
    </source>
</evidence>
<feature type="compositionally biased region" description="Basic and acidic residues" evidence="4">
    <location>
        <begin position="23"/>
        <end position="35"/>
    </location>
</feature>
<feature type="region of interest" description="Disordered" evidence="4">
    <location>
        <begin position="85"/>
        <end position="238"/>
    </location>
</feature>
<dbReference type="STRING" id="490622.A0A395NSM5"/>
<dbReference type="PANTHER" id="PTHR11527">
    <property type="entry name" value="HEAT-SHOCK PROTEIN 20 FAMILY MEMBER"/>
    <property type="match status" value="1"/>
</dbReference>
<dbReference type="Gene3D" id="2.60.40.790">
    <property type="match status" value="1"/>
</dbReference>
<feature type="compositionally biased region" description="Pro residues" evidence="4">
    <location>
        <begin position="49"/>
        <end position="68"/>
    </location>
</feature>
<dbReference type="InterPro" id="IPR031107">
    <property type="entry name" value="Small_HSP"/>
</dbReference>
<feature type="compositionally biased region" description="Low complexity" evidence="4">
    <location>
        <begin position="111"/>
        <end position="123"/>
    </location>
</feature>
<dbReference type="InterPro" id="IPR008978">
    <property type="entry name" value="HSP20-like_chaperone"/>
</dbReference>
<sequence length="414" mass="44376">MPPQQNPFWDFVQSINNLNPNNPRRDPGYGVDHHSSPPFHPMPGGFPFGGPPPHGHPPHPPPSHGPWGPPPLDWASWFNNFNGHDVGEGPWAGRGGPHGPPRYDDVNSGNAQHAQPGAAAAGTERGGRSMNEKDAGAASPETMQEGEQFPDPAEVTPSESDDDDHGGAPPPSYPTEDPSGRRGRRGHAHSRGGHSHAHSHGRGRCGGRRGGWRRGGGPFGGGPGPNPGPGGPPFDFPGMMRGFVAHPFFRNLRDQAERYYHPAEAAGGNARDSQQSDGADDNAFAPPIDIFNTPDAFILHTALPGAKKDDIGVTWNPQSRTLRIAGVVHRPGDEAFLQTLTSVRERRVGVFEREVRLPPEGDDASGKKSDGADADLDVDVDGFGITARMEEGVLIVTVPKVEKEWMEVRKVDIE</sequence>
<proteinExistence type="inferred from homology"/>
<protein>
    <submittedName>
        <fullName evidence="6">Hsp20-like chaperone</fullName>
    </submittedName>
</protein>
<dbReference type="CDD" id="cd06464">
    <property type="entry name" value="ACD_sHsps-like"/>
    <property type="match status" value="1"/>
</dbReference>
<feature type="compositionally biased region" description="Basic and acidic residues" evidence="4">
    <location>
        <begin position="125"/>
        <end position="135"/>
    </location>
</feature>
<comment type="similarity">
    <text evidence="2 3">Belongs to the small heat shock protein (HSP20) family.</text>
</comment>
<comment type="caution">
    <text evidence="6">The sequence shown here is derived from an EMBL/GenBank/DDBJ whole genome shotgun (WGS) entry which is preliminary data.</text>
</comment>
<evidence type="ECO:0000259" key="5">
    <source>
        <dbReference type="PROSITE" id="PS01031"/>
    </source>
</evidence>
<feature type="domain" description="SHSP" evidence="5">
    <location>
        <begin position="279"/>
        <end position="414"/>
    </location>
</feature>
<dbReference type="Pfam" id="PF00011">
    <property type="entry name" value="HSP20"/>
    <property type="match status" value="1"/>
</dbReference>
<feature type="region of interest" description="Disordered" evidence="4">
    <location>
        <begin position="264"/>
        <end position="285"/>
    </location>
</feature>
<dbReference type="AlphaFoldDB" id="A0A395NSM5"/>
<dbReference type="EMBL" id="PXOA01000177">
    <property type="protein sequence ID" value="RFU79076.1"/>
    <property type="molecule type" value="Genomic_DNA"/>
</dbReference>
<dbReference type="PROSITE" id="PS01031">
    <property type="entry name" value="SHSP"/>
    <property type="match status" value="1"/>
</dbReference>
<gene>
    <name evidence="6" type="ORF">TARUN_3142</name>
</gene>
<keyword evidence="7" id="KW-1185">Reference proteome</keyword>
<feature type="region of interest" description="Disordered" evidence="4">
    <location>
        <begin position="1"/>
        <end position="68"/>
    </location>
</feature>
<evidence type="ECO:0000313" key="7">
    <source>
        <dbReference type="Proteomes" id="UP000266272"/>
    </source>
</evidence>
<dbReference type="SUPFAM" id="SSF49764">
    <property type="entry name" value="HSP20-like chaperones"/>
    <property type="match status" value="1"/>
</dbReference>
<feature type="compositionally biased region" description="Gly residues" evidence="4">
    <location>
        <begin position="213"/>
        <end position="223"/>
    </location>
</feature>
<evidence type="ECO:0000256" key="1">
    <source>
        <dbReference type="ARBA" id="ARBA00023016"/>
    </source>
</evidence>
<accession>A0A395NSM5</accession>
<evidence type="ECO:0000256" key="2">
    <source>
        <dbReference type="PROSITE-ProRule" id="PRU00285"/>
    </source>
</evidence>
<dbReference type="InterPro" id="IPR002068">
    <property type="entry name" value="A-crystallin/Hsp20_dom"/>
</dbReference>
<reference evidence="6 7" key="1">
    <citation type="journal article" date="2018" name="PLoS Pathog.">
        <title>Evolution of structural diversity of trichothecenes, a family of toxins produced by plant pathogenic and entomopathogenic fungi.</title>
        <authorList>
            <person name="Proctor R.H."/>
            <person name="McCormick S.P."/>
            <person name="Kim H.S."/>
            <person name="Cardoza R.E."/>
            <person name="Stanley A.M."/>
            <person name="Lindo L."/>
            <person name="Kelly A."/>
            <person name="Brown D.W."/>
            <person name="Lee T."/>
            <person name="Vaughan M.M."/>
            <person name="Alexander N.J."/>
            <person name="Busman M."/>
            <person name="Gutierrez S."/>
        </authorList>
    </citation>
    <scope>NUCLEOTIDE SEQUENCE [LARGE SCALE GENOMIC DNA]</scope>
    <source>
        <strain evidence="6 7">IBT 40837</strain>
    </source>
</reference>
<feature type="compositionally biased region" description="Pro residues" evidence="4">
    <location>
        <begin position="224"/>
        <end position="235"/>
    </location>
</feature>